<dbReference type="KEGG" id="cgl:Cgl2909"/>
<reference evidence="2" key="1">
    <citation type="journal article" date="2003" name="Appl. Microbiol. Biotechnol.">
        <title>The Corynebacterium glutamicum genome: features and impacts on biotechnological processes.</title>
        <authorList>
            <person name="Ikeda M."/>
            <person name="Nakagawa S."/>
        </authorList>
    </citation>
    <scope>NUCLEOTIDE SEQUENCE [LARGE SCALE GENOMIC DNA]</scope>
    <source>
        <strain evidence="2">ATCC 13032 / DSM 20300 / BCRC 11384 / JCM 1318 / LMG 3730 / NCIMB 10025</strain>
    </source>
</reference>
<gene>
    <name evidence="1" type="ordered locus">Cgl2909</name>
</gene>
<organism evidence="1 2">
    <name type="scientific">Corynebacterium glutamicum (strain ATCC 13032 / DSM 20300 / JCM 1318 / BCRC 11384 / CCUG 27702 / LMG 3730 / NBRC 12168 / NCIMB 10025 / NRRL B-2784 / 534)</name>
    <dbReference type="NCBI Taxonomy" id="196627"/>
    <lineage>
        <taxon>Bacteria</taxon>
        <taxon>Bacillati</taxon>
        <taxon>Actinomycetota</taxon>
        <taxon>Actinomycetes</taxon>
        <taxon>Mycobacteriales</taxon>
        <taxon>Corynebacteriaceae</taxon>
        <taxon>Corynebacterium</taxon>
    </lineage>
</organism>
<name>Q8NLN2_CORGL</name>
<sequence length="53" mass="6062">MTKILKTLQFWYLCLVYLALNQPSTRQGGQESGKTQILVTHVWCEPNQGARNP</sequence>
<evidence type="ECO:0000313" key="2">
    <source>
        <dbReference type="Proteomes" id="UP000000582"/>
    </source>
</evidence>
<proteinExistence type="predicted"/>
<dbReference type="HOGENOM" id="CLU_3060598_0_0_11"/>
<dbReference type="AlphaFoldDB" id="Q8NLN2"/>
<keyword evidence="2" id="KW-1185">Reference proteome</keyword>
<accession>Q8NLN2</accession>
<dbReference type="BioCyc" id="CORYNE:G18NG-12527-MONOMER"/>
<protein>
    <submittedName>
        <fullName evidence="1">Uncharacterized protein</fullName>
    </submittedName>
</protein>
<dbReference type="EMBL" id="BA000036">
    <property type="protein sequence ID" value="BAC00303.1"/>
    <property type="molecule type" value="Genomic_DNA"/>
</dbReference>
<evidence type="ECO:0000313" key="1">
    <source>
        <dbReference type="EMBL" id="BAC00303.1"/>
    </source>
</evidence>
<dbReference type="Proteomes" id="UP000000582">
    <property type="component" value="Chromosome"/>
</dbReference>